<proteinExistence type="predicted"/>
<evidence type="ECO:0000256" key="3">
    <source>
        <dbReference type="SAM" id="Phobius"/>
    </source>
</evidence>
<dbReference type="SMART" id="SM00267">
    <property type="entry name" value="GGDEF"/>
    <property type="match status" value="1"/>
</dbReference>
<evidence type="ECO:0000313" key="6">
    <source>
        <dbReference type="Proteomes" id="UP000007089"/>
    </source>
</evidence>
<comment type="catalytic activity">
    <reaction evidence="2">
        <text>2 GTP = 3',3'-c-di-GMP + 2 diphosphate</text>
        <dbReference type="Rhea" id="RHEA:24898"/>
        <dbReference type="ChEBI" id="CHEBI:33019"/>
        <dbReference type="ChEBI" id="CHEBI:37565"/>
        <dbReference type="ChEBI" id="CHEBI:58805"/>
        <dbReference type="EC" id="2.7.7.65"/>
    </reaction>
</comment>
<dbReference type="InterPro" id="IPR029787">
    <property type="entry name" value="Nucleotide_cyclase"/>
</dbReference>
<reference evidence="5" key="1">
    <citation type="submission" date="2009-01" db="EMBL/GenBank/DDBJ databases">
        <title>Complete sequence of Anaeromyxobacter dehalogenans 2CP-1.</title>
        <authorList>
            <consortium name="US DOE Joint Genome Institute"/>
            <person name="Lucas S."/>
            <person name="Copeland A."/>
            <person name="Lapidus A."/>
            <person name="Glavina del Rio T."/>
            <person name="Dalin E."/>
            <person name="Tice H."/>
            <person name="Bruce D."/>
            <person name="Goodwin L."/>
            <person name="Pitluck S."/>
            <person name="Saunders E."/>
            <person name="Brettin T."/>
            <person name="Detter J.C."/>
            <person name="Han C."/>
            <person name="Larimer F."/>
            <person name="Land M."/>
            <person name="Hauser L."/>
            <person name="Kyrpides N."/>
            <person name="Ovchinnikova G."/>
            <person name="Beliaev A.S."/>
            <person name="Richardson P."/>
        </authorList>
    </citation>
    <scope>NUCLEOTIDE SEQUENCE</scope>
    <source>
        <strain evidence="5">2CP-1</strain>
    </source>
</reference>
<dbReference type="AlphaFoldDB" id="B8JAH1"/>
<evidence type="ECO:0000256" key="2">
    <source>
        <dbReference type="ARBA" id="ARBA00034247"/>
    </source>
</evidence>
<dbReference type="SUPFAM" id="SSF55073">
    <property type="entry name" value="Nucleotide cyclase"/>
    <property type="match status" value="1"/>
</dbReference>
<feature type="transmembrane region" description="Helical" evidence="3">
    <location>
        <begin position="47"/>
        <end position="80"/>
    </location>
</feature>
<sequence>MALAPPQDAAVRSAFASTPLAWLLGAFATILSVGAVDSLTRSDVSLILFYLVPIGFGTWFVSLRWGAALAVASAAVSTGADVLWRLQHAAQDLAIGTQVWNGFMLLGTATALVLVLGALKGRLEGQELLARTDALTQIANRRAFIEAAQLELERARRHGRPLTVAYVDCDDFKLVNDRLGHAEGDALLVTVAQTLRGGTRAVDAVARLGGDEFGLLLPETDAAMADALLGRLLATLQAAVTRHGGWKVGFSVGAAVFLSPPDDVDDLMARADELMYGAKRHAKGSIRLDVFGGIAPVAADGTDPR</sequence>
<name>B8JAH1_ANAD2</name>
<keyword evidence="3" id="KW-0812">Transmembrane</keyword>
<dbReference type="PROSITE" id="PS50887">
    <property type="entry name" value="GGDEF"/>
    <property type="match status" value="1"/>
</dbReference>
<evidence type="ECO:0000259" key="4">
    <source>
        <dbReference type="PROSITE" id="PS50887"/>
    </source>
</evidence>
<gene>
    <name evidence="5" type="ordered locus">A2cp1_4153</name>
</gene>
<evidence type="ECO:0000256" key="1">
    <source>
        <dbReference type="ARBA" id="ARBA00012528"/>
    </source>
</evidence>
<dbReference type="EMBL" id="CP001359">
    <property type="protein sequence ID" value="ACL67470.1"/>
    <property type="molecule type" value="Genomic_DNA"/>
</dbReference>
<dbReference type="Gene3D" id="3.30.70.270">
    <property type="match status" value="1"/>
</dbReference>
<protein>
    <recommendedName>
        <fullName evidence="1">diguanylate cyclase</fullName>
        <ecNumber evidence="1">2.7.7.65</ecNumber>
    </recommendedName>
</protein>
<keyword evidence="3" id="KW-1133">Transmembrane helix</keyword>
<dbReference type="EC" id="2.7.7.65" evidence="1"/>
<feature type="domain" description="GGDEF" evidence="4">
    <location>
        <begin position="160"/>
        <end position="293"/>
    </location>
</feature>
<organism evidence="5 6">
    <name type="scientific">Anaeromyxobacter dehalogenans (strain ATCC BAA-258 / DSM 21875 / 2CP-1)</name>
    <dbReference type="NCBI Taxonomy" id="455488"/>
    <lineage>
        <taxon>Bacteria</taxon>
        <taxon>Pseudomonadati</taxon>
        <taxon>Myxococcota</taxon>
        <taxon>Myxococcia</taxon>
        <taxon>Myxococcales</taxon>
        <taxon>Cystobacterineae</taxon>
        <taxon>Anaeromyxobacteraceae</taxon>
        <taxon>Anaeromyxobacter</taxon>
    </lineage>
</organism>
<keyword evidence="6" id="KW-1185">Reference proteome</keyword>
<dbReference type="GO" id="GO:0052621">
    <property type="term" value="F:diguanylate cyclase activity"/>
    <property type="evidence" value="ECO:0007669"/>
    <property type="project" value="UniProtKB-EC"/>
</dbReference>
<dbReference type="HOGENOM" id="CLU_000445_11_1_7"/>
<dbReference type="KEGG" id="acp:A2cp1_4153"/>
<dbReference type="Pfam" id="PF00990">
    <property type="entry name" value="GGDEF"/>
    <property type="match status" value="1"/>
</dbReference>
<dbReference type="NCBIfam" id="TIGR00254">
    <property type="entry name" value="GGDEF"/>
    <property type="match status" value="1"/>
</dbReference>
<keyword evidence="3" id="KW-0472">Membrane</keyword>
<dbReference type="InterPro" id="IPR000160">
    <property type="entry name" value="GGDEF_dom"/>
</dbReference>
<dbReference type="InterPro" id="IPR043128">
    <property type="entry name" value="Rev_trsase/Diguanyl_cyclase"/>
</dbReference>
<dbReference type="PANTHER" id="PTHR45138:SF9">
    <property type="entry name" value="DIGUANYLATE CYCLASE DGCM-RELATED"/>
    <property type="match status" value="1"/>
</dbReference>
<accession>B8JAH1</accession>
<dbReference type="Proteomes" id="UP000007089">
    <property type="component" value="Chromosome"/>
</dbReference>
<feature type="transmembrane region" description="Helical" evidence="3">
    <location>
        <begin position="20"/>
        <end position="40"/>
    </location>
</feature>
<dbReference type="InterPro" id="IPR050469">
    <property type="entry name" value="Diguanylate_Cyclase"/>
</dbReference>
<dbReference type="FunFam" id="3.30.70.270:FF:000001">
    <property type="entry name" value="Diguanylate cyclase domain protein"/>
    <property type="match status" value="1"/>
</dbReference>
<feature type="transmembrane region" description="Helical" evidence="3">
    <location>
        <begin position="100"/>
        <end position="119"/>
    </location>
</feature>
<dbReference type="PANTHER" id="PTHR45138">
    <property type="entry name" value="REGULATORY COMPONENTS OF SENSORY TRANSDUCTION SYSTEM"/>
    <property type="match status" value="1"/>
</dbReference>
<dbReference type="CDD" id="cd01949">
    <property type="entry name" value="GGDEF"/>
    <property type="match status" value="1"/>
</dbReference>
<evidence type="ECO:0000313" key="5">
    <source>
        <dbReference type="EMBL" id="ACL67470.1"/>
    </source>
</evidence>